<organism evidence="2 3">
    <name type="scientific">Sulfitobacter mediterraneus</name>
    <dbReference type="NCBI Taxonomy" id="83219"/>
    <lineage>
        <taxon>Bacteria</taxon>
        <taxon>Pseudomonadati</taxon>
        <taxon>Pseudomonadota</taxon>
        <taxon>Alphaproteobacteria</taxon>
        <taxon>Rhodobacterales</taxon>
        <taxon>Roseobacteraceae</taxon>
        <taxon>Sulfitobacter</taxon>
    </lineage>
</organism>
<sequence>MALQFSEMTIEKFEDRMRLRRRMLQATGAALGEGSAWPTTQKDIRASVQNCCACDSEADCQAWLARHPVADAPPSFCKNHDAILRQKKAL</sequence>
<dbReference type="InterPro" id="IPR045601">
    <property type="entry name" value="DUF6455"/>
</dbReference>
<proteinExistence type="predicted"/>
<feature type="domain" description="DUF6455" evidence="1">
    <location>
        <begin position="11"/>
        <end position="87"/>
    </location>
</feature>
<protein>
    <recommendedName>
        <fullName evidence="1">DUF6455 domain-containing protein</fullName>
    </recommendedName>
</protein>
<gene>
    <name evidence="2" type="ORF">PM02_15020</name>
</gene>
<dbReference type="AlphaFoldDB" id="A0A061SRK2"/>
<keyword evidence="3" id="KW-1185">Reference proteome</keyword>
<dbReference type="Pfam" id="PF20056">
    <property type="entry name" value="DUF6455"/>
    <property type="match status" value="1"/>
</dbReference>
<evidence type="ECO:0000313" key="3">
    <source>
        <dbReference type="Proteomes" id="UP000027337"/>
    </source>
</evidence>
<evidence type="ECO:0000313" key="2">
    <source>
        <dbReference type="EMBL" id="KAJ02273.1"/>
    </source>
</evidence>
<dbReference type="RefSeq" id="WP_037909929.1">
    <property type="nucleotide sequence ID" value="NZ_JEMU01000013.1"/>
</dbReference>
<comment type="caution">
    <text evidence="2">The sequence shown here is derived from an EMBL/GenBank/DDBJ whole genome shotgun (WGS) entry which is preliminary data.</text>
</comment>
<dbReference type="STRING" id="83219.PM02_15020"/>
<reference evidence="2 3" key="1">
    <citation type="journal article" date="2014" name="Genome Announc.">
        <title>Draft Genome Sequences of Two Isolates of the Roseobacter Group, Sulfitobacter sp. Strains 3SOLIMAR09 and 1FIGIMAR09, from Harbors of Mallorca Island (Mediterranean Sea).</title>
        <authorList>
            <person name="Mas-Llado M."/>
            <person name="Pina-Villalonga J.M."/>
            <person name="Brunet-Galmes I."/>
            <person name="Nogales B."/>
            <person name="Bosch R."/>
        </authorList>
    </citation>
    <scope>NUCLEOTIDE SEQUENCE [LARGE SCALE GENOMIC DNA]</scope>
    <source>
        <strain evidence="2 3">1FIGIMAR09</strain>
    </source>
</reference>
<dbReference type="EMBL" id="JEMU01000013">
    <property type="protein sequence ID" value="KAJ02273.1"/>
    <property type="molecule type" value="Genomic_DNA"/>
</dbReference>
<accession>A0A061SRK2</accession>
<evidence type="ECO:0000259" key="1">
    <source>
        <dbReference type="Pfam" id="PF20056"/>
    </source>
</evidence>
<name>A0A061SRK2_9RHOB</name>
<dbReference type="Proteomes" id="UP000027337">
    <property type="component" value="Unassembled WGS sequence"/>
</dbReference>